<proteinExistence type="predicted"/>
<evidence type="ECO:0000313" key="3">
    <source>
        <dbReference type="Proteomes" id="UP000053144"/>
    </source>
</evidence>
<organism evidence="2 3">
    <name type="scientific">Phaseolus angularis</name>
    <name type="common">Azuki bean</name>
    <name type="synonym">Vigna angularis</name>
    <dbReference type="NCBI Taxonomy" id="3914"/>
    <lineage>
        <taxon>Eukaryota</taxon>
        <taxon>Viridiplantae</taxon>
        <taxon>Streptophyta</taxon>
        <taxon>Embryophyta</taxon>
        <taxon>Tracheophyta</taxon>
        <taxon>Spermatophyta</taxon>
        <taxon>Magnoliopsida</taxon>
        <taxon>eudicotyledons</taxon>
        <taxon>Gunneridae</taxon>
        <taxon>Pentapetalae</taxon>
        <taxon>rosids</taxon>
        <taxon>fabids</taxon>
        <taxon>Fabales</taxon>
        <taxon>Fabaceae</taxon>
        <taxon>Papilionoideae</taxon>
        <taxon>50 kb inversion clade</taxon>
        <taxon>NPAAA clade</taxon>
        <taxon>indigoferoid/millettioid clade</taxon>
        <taxon>Phaseoleae</taxon>
        <taxon>Vigna</taxon>
    </lineage>
</organism>
<feature type="compositionally biased region" description="Polar residues" evidence="1">
    <location>
        <begin position="53"/>
        <end position="63"/>
    </location>
</feature>
<gene>
    <name evidence="2" type="ORF">LR48_Vigan04g030500</name>
</gene>
<dbReference type="STRING" id="3914.A0A0L9UC29"/>
<sequence>MRSSRGRSMKHTRLFHREDQRSQEEKNIVWERLEGDTDKSFRTREIPVKRSEMCNSQSPTGSGKRQDNDPQETCFCAEGPLSGGPTSYAAPATTSSNASHHSNDSISSTHSFAFPILPEEWNGSPVRMLEVDKSRLRKDLWQKIVVLFFCCKS</sequence>
<protein>
    <submittedName>
        <fullName evidence="2">Uncharacterized protein</fullName>
    </submittedName>
</protein>
<evidence type="ECO:0000256" key="1">
    <source>
        <dbReference type="SAM" id="MobiDB-lite"/>
    </source>
</evidence>
<evidence type="ECO:0000313" key="2">
    <source>
        <dbReference type="EMBL" id="KOM40107.1"/>
    </source>
</evidence>
<dbReference type="EMBL" id="CM003374">
    <property type="protein sequence ID" value="KOM40107.1"/>
    <property type="molecule type" value="Genomic_DNA"/>
</dbReference>
<dbReference type="PANTHER" id="PTHR33914:SF18">
    <property type="entry name" value="DUF688 FAMILY PROTEIN"/>
    <property type="match status" value="1"/>
</dbReference>
<dbReference type="GO" id="GO:0009786">
    <property type="term" value="P:regulation of asymmetric cell division"/>
    <property type="evidence" value="ECO:0007669"/>
    <property type="project" value="InterPro"/>
</dbReference>
<feature type="compositionally biased region" description="Basic and acidic residues" evidence="1">
    <location>
        <begin position="15"/>
        <end position="52"/>
    </location>
</feature>
<dbReference type="InterPro" id="IPR040378">
    <property type="entry name" value="BASL"/>
</dbReference>
<reference evidence="3" key="1">
    <citation type="journal article" date="2015" name="Proc. Natl. Acad. Sci. U.S.A.">
        <title>Genome sequencing of adzuki bean (Vigna angularis) provides insight into high starch and low fat accumulation and domestication.</title>
        <authorList>
            <person name="Yang K."/>
            <person name="Tian Z."/>
            <person name="Chen C."/>
            <person name="Luo L."/>
            <person name="Zhao B."/>
            <person name="Wang Z."/>
            <person name="Yu L."/>
            <person name="Li Y."/>
            <person name="Sun Y."/>
            <person name="Li W."/>
            <person name="Chen Y."/>
            <person name="Li Y."/>
            <person name="Zhang Y."/>
            <person name="Ai D."/>
            <person name="Zhao J."/>
            <person name="Shang C."/>
            <person name="Ma Y."/>
            <person name="Wu B."/>
            <person name="Wang M."/>
            <person name="Gao L."/>
            <person name="Sun D."/>
            <person name="Zhang P."/>
            <person name="Guo F."/>
            <person name="Wang W."/>
            <person name="Li Y."/>
            <person name="Wang J."/>
            <person name="Varshney R.K."/>
            <person name="Wang J."/>
            <person name="Ling H.Q."/>
            <person name="Wan P."/>
        </authorList>
    </citation>
    <scope>NUCLEOTIDE SEQUENCE</scope>
    <source>
        <strain evidence="3">cv. Jingnong 6</strain>
    </source>
</reference>
<feature type="compositionally biased region" description="Basic residues" evidence="1">
    <location>
        <begin position="1"/>
        <end position="14"/>
    </location>
</feature>
<dbReference type="PANTHER" id="PTHR33914">
    <property type="entry name" value="18S PRE-RIBOSOMAL ASSEMBLY PROTEIN GAR2-LIKE PROTEIN"/>
    <property type="match status" value="1"/>
</dbReference>
<accession>A0A0L9UC29</accession>
<dbReference type="AlphaFoldDB" id="A0A0L9UC29"/>
<dbReference type="Proteomes" id="UP000053144">
    <property type="component" value="Chromosome 4"/>
</dbReference>
<name>A0A0L9UC29_PHAAN</name>
<feature type="compositionally biased region" description="Polar residues" evidence="1">
    <location>
        <begin position="92"/>
        <end position="105"/>
    </location>
</feature>
<dbReference type="Gramene" id="KOM40107">
    <property type="protein sequence ID" value="KOM40107"/>
    <property type="gene ID" value="LR48_Vigan04g030500"/>
</dbReference>
<feature type="region of interest" description="Disordered" evidence="1">
    <location>
        <begin position="1"/>
        <end position="105"/>
    </location>
</feature>